<evidence type="ECO:0000256" key="7">
    <source>
        <dbReference type="SAM" id="Phobius"/>
    </source>
</evidence>
<evidence type="ECO:0000256" key="5">
    <source>
        <dbReference type="ARBA" id="ARBA00023136"/>
    </source>
</evidence>
<evidence type="ECO:0000256" key="4">
    <source>
        <dbReference type="ARBA" id="ARBA00022989"/>
    </source>
</evidence>
<dbReference type="NCBIfam" id="NF038013">
    <property type="entry name" value="AceTr_1"/>
    <property type="match status" value="1"/>
</dbReference>
<dbReference type="InterPro" id="IPR000791">
    <property type="entry name" value="Gpr1/Fun34/SatP-like"/>
</dbReference>
<dbReference type="AlphaFoldDB" id="A0A8J5QFY7"/>
<proteinExistence type="inferred from homology"/>
<gene>
    <name evidence="8" type="ORF">J8A68_002631</name>
</gene>
<feature type="region of interest" description="Disordered" evidence="6">
    <location>
        <begin position="1"/>
        <end position="20"/>
    </location>
</feature>
<feature type="transmembrane region" description="Helical" evidence="7">
    <location>
        <begin position="154"/>
        <end position="177"/>
    </location>
</feature>
<feature type="compositionally biased region" description="Polar residues" evidence="6">
    <location>
        <begin position="1"/>
        <end position="18"/>
    </location>
</feature>
<feature type="transmembrane region" description="Helical" evidence="7">
    <location>
        <begin position="88"/>
        <end position="110"/>
    </location>
</feature>
<dbReference type="EMBL" id="JAGSYN010000117">
    <property type="protein sequence ID" value="KAG7663771.1"/>
    <property type="molecule type" value="Genomic_DNA"/>
</dbReference>
<dbReference type="OrthoDB" id="3648309at2759"/>
<dbReference type="PANTHER" id="PTHR31123">
    <property type="entry name" value="ACCUMULATION OF DYADS PROTEIN 2-RELATED"/>
    <property type="match status" value="1"/>
</dbReference>
<name>A0A8J5QFY7_9ASCO</name>
<feature type="transmembrane region" description="Helical" evidence="7">
    <location>
        <begin position="210"/>
        <end position="226"/>
    </location>
</feature>
<dbReference type="PANTHER" id="PTHR31123:SF1">
    <property type="entry name" value="ACCUMULATION OF DYADS PROTEIN 2-RELATED"/>
    <property type="match status" value="1"/>
</dbReference>
<organism evidence="8 9">
    <name type="scientific">[Candida] subhashii</name>
    <dbReference type="NCBI Taxonomy" id="561895"/>
    <lineage>
        <taxon>Eukaryota</taxon>
        <taxon>Fungi</taxon>
        <taxon>Dikarya</taxon>
        <taxon>Ascomycota</taxon>
        <taxon>Saccharomycotina</taxon>
        <taxon>Pichiomycetes</taxon>
        <taxon>Debaryomycetaceae</taxon>
        <taxon>Spathaspora</taxon>
    </lineage>
</organism>
<dbReference type="GeneID" id="73469432"/>
<evidence type="ECO:0000256" key="3">
    <source>
        <dbReference type="ARBA" id="ARBA00022692"/>
    </source>
</evidence>
<keyword evidence="9" id="KW-1185">Reference proteome</keyword>
<keyword evidence="4 7" id="KW-1133">Transmembrane helix</keyword>
<keyword evidence="5 7" id="KW-0472">Membrane</keyword>
<accession>A0A8J5QFY7</accession>
<feature type="transmembrane region" description="Helical" evidence="7">
    <location>
        <begin position="62"/>
        <end position="81"/>
    </location>
</feature>
<dbReference type="Pfam" id="PF01184">
    <property type="entry name" value="Gpr1_Fun34_YaaH"/>
    <property type="match status" value="1"/>
</dbReference>
<evidence type="ECO:0000313" key="8">
    <source>
        <dbReference type="EMBL" id="KAG7663771.1"/>
    </source>
</evidence>
<dbReference type="Proteomes" id="UP000694255">
    <property type="component" value="Unassembled WGS sequence"/>
</dbReference>
<comment type="caution">
    <text evidence="8">The sequence shown here is derived from an EMBL/GenBank/DDBJ whole genome shotgun (WGS) entry which is preliminary data.</text>
</comment>
<dbReference type="GO" id="GO:0005886">
    <property type="term" value="C:plasma membrane"/>
    <property type="evidence" value="ECO:0007669"/>
    <property type="project" value="TreeGrafter"/>
</dbReference>
<evidence type="ECO:0000256" key="1">
    <source>
        <dbReference type="ARBA" id="ARBA00004141"/>
    </source>
</evidence>
<protein>
    <submittedName>
        <fullName evidence="8">Mug86</fullName>
    </submittedName>
</protein>
<comment type="similarity">
    <text evidence="2">Belongs to the acetate uptake transporter (AceTr) (TC 2.A.96) family.</text>
</comment>
<feature type="transmembrane region" description="Helical" evidence="7">
    <location>
        <begin position="122"/>
        <end position="142"/>
    </location>
</feature>
<keyword evidence="3 7" id="KW-0812">Transmembrane</keyword>
<comment type="subcellular location">
    <subcellularLocation>
        <location evidence="1">Membrane</location>
        <topology evidence="1">Multi-pass membrane protein</topology>
    </subcellularLocation>
</comment>
<dbReference type="GO" id="GO:0015123">
    <property type="term" value="F:acetate transmembrane transporter activity"/>
    <property type="evidence" value="ECO:0007669"/>
    <property type="project" value="TreeGrafter"/>
</dbReference>
<dbReference type="InterPro" id="IPR051633">
    <property type="entry name" value="AceTr"/>
</dbReference>
<reference evidence="8 9" key="1">
    <citation type="journal article" date="2021" name="DNA Res.">
        <title>Genome analysis of Candida subhashii reveals its hybrid nature and dual mitochondrial genome conformations.</title>
        <authorList>
            <person name="Mixao V."/>
            <person name="Hegedusova E."/>
            <person name="Saus E."/>
            <person name="Pryszcz L.P."/>
            <person name="Cillingova A."/>
            <person name="Nosek J."/>
            <person name="Gabaldon T."/>
        </authorList>
    </citation>
    <scope>NUCLEOTIDE SEQUENCE [LARGE SCALE GENOMIC DNA]</scope>
    <source>
        <strain evidence="8 9">CBS 10753</strain>
    </source>
</reference>
<feature type="transmembrane region" description="Helical" evidence="7">
    <location>
        <begin position="183"/>
        <end position="203"/>
    </location>
</feature>
<evidence type="ECO:0000256" key="2">
    <source>
        <dbReference type="ARBA" id="ARBA00005587"/>
    </source>
</evidence>
<dbReference type="RefSeq" id="XP_049264003.1">
    <property type="nucleotide sequence ID" value="XM_049406402.1"/>
</dbReference>
<evidence type="ECO:0000313" key="9">
    <source>
        <dbReference type="Proteomes" id="UP000694255"/>
    </source>
</evidence>
<sequence>MESTDSTSSSGKIQSNTLQEEKSHSSISFLGDNNEYVVINGAMIRRHVLTWPQAKHEYGNSAAIGLASFGLSTFVLGFYLAEIGGVEVPNIVVSLAFSYAGIVEACAGVWELINGDTFTSTVFISFGTFWISFASINIPTFGIMDAYADEPEQLGNAIGFFLLGWGIFSCMMTLLVMKTTWSLLTLFVTLDCTFFLVGAFYCTGNHGCKISGGITAIISGICGWYACYCSICDKKNTYFIAPSLAIPVFTNQSN</sequence>
<evidence type="ECO:0000256" key="6">
    <source>
        <dbReference type="SAM" id="MobiDB-lite"/>
    </source>
</evidence>